<feature type="domain" description="Asparagine synthetase" evidence="1">
    <location>
        <begin position="219"/>
        <end position="600"/>
    </location>
</feature>
<dbReference type="Gene3D" id="3.40.50.620">
    <property type="entry name" value="HUPs"/>
    <property type="match status" value="1"/>
</dbReference>
<proteinExistence type="predicted"/>
<accession>A0ABR6MF36</accession>
<name>A0ABR6MF36_MICEC</name>
<dbReference type="EMBL" id="JACHJC010000001">
    <property type="protein sequence ID" value="MBB5113255.1"/>
    <property type="molecule type" value="Genomic_DNA"/>
</dbReference>
<keyword evidence="3" id="KW-1185">Reference proteome</keyword>
<keyword evidence="2" id="KW-0436">Ligase</keyword>
<dbReference type="InterPro" id="IPR014729">
    <property type="entry name" value="Rossmann-like_a/b/a_fold"/>
</dbReference>
<protein>
    <submittedName>
        <fullName evidence="2">Asparagine synthase (Glutamine-hydrolyzing)</fullName>
        <ecNumber evidence="2">6.3.5.4</ecNumber>
    </submittedName>
</protein>
<evidence type="ECO:0000313" key="2">
    <source>
        <dbReference type="EMBL" id="MBB5113255.1"/>
    </source>
</evidence>
<organism evidence="2 3">
    <name type="scientific">Micromonospora echinospora</name>
    <name type="common">Micromonospora purpurea</name>
    <dbReference type="NCBI Taxonomy" id="1877"/>
    <lineage>
        <taxon>Bacteria</taxon>
        <taxon>Bacillati</taxon>
        <taxon>Actinomycetota</taxon>
        <taxon>Actinomycetes</taxon>
        <taxon>Micromonosporales</taxon>
        <taxon>Micromonosporaceae</taxon>
        <taxon>Micromonospora</taxon>
    </lineage>
</organism>
<gene>
    <name evidence="2" type="ORF">FHU28_003094</name>
</gene>
<sequence length="614" mass="66209">MTQLPDPASQVSWFVVLPDSDAGKPLARRLEQLTGVLQTIGHASGRPWLVGRWQPGEAVAAELGPNRLAVLGEHRLSAEDLLRLARGAQDTERLCATVQDEPGSFHAIASAPGGVAVQGSLSGYRRVYHHRAGGPALVSDRADVLAALTGAEVDDEALALRLLTPFSPWPMFWQPVWRGIRAVRPDERLVLDLAGTPRARRRWQPPEPSLDLETAAVGLHQALSEAVAVRGGPGDVISSDLSGMDSTSLCALAVRQGRNVVGLTCVSPDPLDDDLPWAELAARELGKVTHEVVAGDANPLPYTDLHEPADRFDEPTAAVMYRAGFLATSRRAADHGARVRLTGFGGDELLTADPALQLTLLRTHPRLALRHLRLLRAAYRWKHGATLRAVLDRRSYGGWFDSLADGLAAEEAGFNGPMLSWGPPVGLAPWTAPDARATVRRILRDHASAANPLQDDRGLHGRLAGLYAGAAAGRHLAQASRRVGVTAALPYLDDQVVKVSLSVRTADIASPQQYKPLIVRAMRDVLPEALRSRSTKADTSIAALLGADRHRAALLDLAERSRLAERGLIDGAALRAALETPGDRTFYDLDQTLAAETWLRVHETPIRGNGEHNR</sequence>
<evidence type="ECO:0000313" key="3">
    <source>
        <dbReference type="Proteomes" id="UP000618986"/>
    </source>
</evidence>
<dbReference type="Pfam" id="PF00733">
    <property type="entry name" value="Asn_synthase"/>
    <property type="match status" value="1"/>
</dbReference>
<dbReference type="EC" id="6.3.5.4" evidence="2"/>
<evidence type="ECO:0000259" key="1">
    <source>
        <dbReference type="Pfam" id="PF00733"/>
    </source>
</evidence>
<dbReference type="GO" id="GO:0004066">
    <property type="term" value="F:asparagine synthase (glutamine-hydrolyzing) activity"/>
    <property type="evidence" value="ECO:0007669"/>
    <property type="project" value="UniProtKB-EC"/>
</dbReference>
<dbReference type="InterPro" id="IPR001962">
    <property type="entry name" value="Asn_synthase"/>
</dbReference>
<dbReference type="SUPFAM" id="SSF52402">
    <property type="entry name" value="Adenine nucleotide alpha hydrolases-like"/>
    <property type="match status" value="1"/>
</dbReference>
<dbReference type="Proteomes" id="UP000618986">
    <property type="component" value="Unassembled WGS sequence"/>
</dbReference>
<reference evidence="2 3" key="1">
    <citation type="submission" date="2020-08" db="EMBL/GenBank/DDBJ databases">
        <title>Sequencing the genomes of 1000 actinobacteria strains.</title>
        <authorList>
            <person name="Klenk H.-P."/>
        </authorList>
    </citation>
    <scope>NUCLEOTIDE SEQUENCE [LARGE SCALE GENOMIC DNA]</scope>
    <source>
        <strain evidence="2 3">DSM 43036</strain>
    </source>
</reference>
<dbReference type="GeneID" id="300293662"/>
<comment type="caution">
    <text evidence="2">The sequence shown here is derived from an EMBL/GenBank/DDBJ whole genome shotgun (WGS) entry which is preliminary data.</text>
</comment>
<dbReference type="RefSeq" id="WP_184684826.1">
    <property type="nucleotide sequence ID" value="NZ_JACHJC010000001.1"/>
</dbReference>